<evidence type="ECO:0000259" key="2">
    <source>
        <dbReference type="Pfam" id="PF03795"/>
    </source>
</evidence>
<comment type="similarity">
    <text evidence="1">Belongs to the YciI family.</text>
</comment>
<evidence type="ECO:0000313" key="3">
    <source>
        <dbReference type="EMBL" id="MFB9758965.1"/>
    </source>
</evidence>
<dbReference type="InterPro" id="IPR005545">
    <property type="entry name" value="YCII"/>
</dbReference>
<sequence length="101" mass="11845">MQYIVTAYDGTDEKAIDRRLMAREEHLKSVERRFKEGQHLYGAAILNDEGKMIGSMMIVDYPSREELDNWLKVEPYVVGNVWQKLEIQPCRVAATFMELYD</sequence>
<dbReference type="SUPFAM" id="SSF54909">
    <property type="entry name" value="Dimeric alpha+beta barrel"/>
    <property type="match status" value="1"/>
</dbReference>
<accession>A0ABV5WEH9</accession>
<dbReference type="InterPro" id="IPR011008">
    <property type="entry name" value="Dimeric_a/b-barrel"/>
</dbReference>
<evidence type="ECO:0000313" key="4">
    <source>
        <dbReference type="Proteomes" id="UP001589609"/>
    </source>
</evidence>
<keyword evidence="4" id="KW-1185">Reference proteome</keyword>
<dbReference type="InterPro" id="IPR051807">
    <property type="entry name" value="Sec-metab_biosynth-assoc"/>
</dbReference>
<dbReference type="PANTHER" id="PTHR33606:SF3">
    <property type="entry name" value="PROTEIN YCII"/>
    <property type="match status" value="1"/>
</dbReference>
<dbReference type="Proteomes" id="UP001589609">
    <property type="component" value="Unassembled WGS sequence"/>
</dbReference>
<dbReference type="Pfam" id="PF03795">
    <property type="entry name" value="YCII"/>
    <property type="match status" value="1"/>
</dbReference>
<gene>
    <name evidence="3" type="ORF">ACFFMS_10880</name>
</gene>
<protein>
    <submittedName>
        <fullName evidence="3">YciI family protein</fullName>
    </submittedName>
</protein>
<dbReference type="EMBL" id="JBHMAF010000049">
    <property type="protein sequence ID" value="MFB9758965.1"/>
    <property type="molecule type" value="Genomic_DNA"/>
</dbReference>
<proteinExistence type="inferred from homology"/>
<organism evidence="3 4">
    <name type="scientific">Ectobacillus funiculus</name>
    <dbReference type="NCBI Taxonomy" id="137993"/>
    <lineage>
        <taxon>Bacteria</taxon>
        <taxon>Bacillati</taxon>
        <taxon>Bacillota</taxon>
        <taxon>Bacilli</taxon>
        <taxon>Bacillales</taxon>
        <taxon>Bacillaceae</taxon>
        <taxon>Ectobacillus</taxon>
    </lineage>
</organism>
<dbReference type="PANTHER" id="PTHR33606">
    <property type="entry name" value="PROTEIN YCII"/>
    <property type="match status" value="1"/>
</dbReference>
<comment type="caution">
    <text evidence="3">The sequence shown here is derived from an EMBL/GenBank/DDBJ whole genome shotgun (WGS) entry which is preliminary data.</text>
</comment>
<feature type="domain" description="YCII-related" evidence="2">
    <location>
        <begin position="1"/>
        <end position="89"/>
    </location>
</feature>
<name>A0ABV5WEH9_9BACI</name>
<dbReference type="RefSeq" id="WP_379949249.1">
    <property type="nucleotide sequence ID" value="NZ_JBHMAF010000049.1"/>
</dbReference>
<evidence type="ECO:0000256" key="1">
    <source>
        <dbReference type="ARBA" id="ARBA00007689"/>
    </source>
</evidence>
<reference evidence="3 4" key="1">
    <citation type="submission" date="2024-09" db="EMBL/GenBank/DDBJ databases">
        <authorList>
            <person name="Sun Q."/>
            <person name="Mori K."/>
        </authorList>
    </citation>
    <scope>NUCLEOTIDE SEQUENCE [LARGE SCALE GENOMIC DNA]</scope>
    <source>
        <strain evidence="3 4">JCM 11201</strain>
    </source>
</reference>
<dbReference type="Gene3D" id="3.30.70.1060">
    <property type="entry name" value="Dimeric alpha+beta barrel"/>
    <property type="match status" value="1"/>
</dbReference>